<dbReference type="PANTHER" id="PTHR10224">
    <property type="entry name" value="ES1 PROTEIN HOMOLOG, MITOCHONDRIAL"/>
    <property type="match status" value="1"/>
</dbReference>
<sequence>MVRKTEIKIDKNTCKKVIKFSPGSRLKDWYPLLPEDVGKLNLKAGREFSNNFVNELLLKLDSKYPDRIFATKNHALSYMTKALQRELHQAPLVNHETFKFTKNDQEFIAQRKREKYLSEVEASTDTSYEFQLKRKIAATLEPKIAYQLLTQVKFTTTVQEKCSSNNYLDDQFDYKYGNNELNSILLKEDFLLDGTSAGQQTGTMQKVQDHSFTIRLIQDIQLSDQQQQALENAITAVYGSVDIIYHKISDSYIPASLVGKKYVAKTFNTEQRQVINHLTQEKMDEKRNVLVESARIARGQIQNLSELQVQNFDAIILPGGFGAALNLSDLAINNEKAKVITDLK</sequence>
<evidence type="ECO:0000313" key="2">
    <source>
        <dbReference type="Proteomes" id="UP001151699"/>
    </source>
</evidence>
<organism evidence="1 2">
    <name type="scientific">Pseudolycoriella hygida</name>
    <dbReference type="NCBI Taxonomy" id="35572"/>
    <lineage>
        <taxon>Eukaryota</taxon>
        <taxon>Metazoa</taxon>
        <taxon>Ecdysozoa</taxon>
        <taxon>Arthropoda</taxon>
        <taxon>Hexapoda</taxon>
        <taxon>Insecta</taxon>
        <taxon>Pterygota</taxon>
        <taxon>Neoptera</taxon>
        <taxon>Endopterygota</taxon>
        <taxon>Diptera</taxon>
        <taxon>Nematocera</taxon>
        <taxon>Sciaroidea</taxon>
        <taxon>Sciaridae</taxon>
        <taxon>Pseudolycoriella</taxon>
    </lineage>
</organism>
<accession>A0A9Q0N8N1</accession>
<keyword evidence="2" id="KW-1185">Reference proteome</keyword>
<dbReference type="InterPro" id="IPR029062">
    <property type="entry name" value="Class_I_gatase-like"/>
</dbReference>
<evidence type="ECO:0000313" key="1">
    <source>
        <dbReference type="EMBL" id="KAJ6644926.1"/>
    </source>
</evidence>
<protein>
    <submittedName>
        <fullName evidence="1">Glyoxalase ElbB</fullName>
    </submittedName>
</protein>
<gene>
    <name evidence="1" type="primary">elbB_0</name>
    <name evidence="1" type="ORF">Bhyg_00121</name>
</gene>
<dbReference type="EMBL" id="WJQU01000001">
    <property type="protein sequence ID" value="KAJ6644926.1"/>
    <property type="molecule type" value="Genomic_DNA"/>
</dbReference>
<dbReference type="PANTHER" id="PTHR10224:SF12">
    <property type="entry name" value="GLYOXALASE ELBB"/>
    <property type="match status" value="1"/>
</dbReference>
<dbReference type="Proteomes" id="UP001151699">
    <property type="component" value="Chromosome A"/>
</dbReference>
<dbReference type="Gene3D" id="3.40.50.880">
    <property type="match status" value="1"/>
</dbReference>
<comment type="caution">
    <text evidence="1">The sequence shown here is derived from an EMBL/GenBank/DDBJ whole genome shotgun (WGS) entry which is preliminary data.</text>
</comment>
<proteinExistence type="predicted"/>
<dbReference type="AlphaFoldDB" id="A0A9Q0N8N1"/>
<name>A0A9Q0N8N1_9DIPT</name>
<dbReference type="OrthoDB" id="8116534at2759"/>
<reference evidence="1" key="1">
    <citation type="submission" date="2022-07" db="EMBL/GenBank/DDBJ databases">
        <authorList>
            <person name="Trinca V."/>
            <person name="Uliana J.V.C."/>
            <person name="Torres T.T."/>
            <person name="Ward R.J."/>
            <person name="Monesi N."/>
        </authorList>
    </citation>
    <scope>NUCLEOTIDE SEQUENCE</scope>
    <source>
        <strain evidence="1">HSMRA1968</strain>
        <tissue evidence="1">Whole embryos</tissue>
    </source>
</reference>
<dbReference type="SUPFAM" id="SSF52317">
    <property type="entry name" value="Class I glutamine amidotransferase-like"/>
    <property type="match status" value="1"/>
</dbReference>